<gene>
    <name evidence="1" type="ORF">KUDE01_028276</name>
</gene>
<keyword evidence="2" id="KW-1185">Reference proteome</keyword>
<organism evidence="1 2">
    <name type="scientific">Dissostichus eleginoides</name>
    <name type="common">Patagonian toothfish</name>
    <name type="synonym">Dissostichus amissus</name>
    <dbReference type="NCBI Taxonomy" id="100907"/>
    <lineage>
        <taxon>Eukaryota</taxon>
        <taxon>Metazoa</taxon>
        <taxon>Chordata</taxon>
        <taxon>Craniata</taxon>
        <taxon>Vertebrata</taxon>
        <taxon>Euteleostomi</taxon>
        <taxon>Actinopterygii</taxon>
        <taxon>Neopterygii</taxon>
        <taxon>Teleostei</taxon>
        <taxon>Neoteleostei</taxon>
        <taxon>Acanthomorphata</taxon>
        <taxon>Eupercaria</taxon>
        <taxon>Perciformes</taxon>
        <taxon>Notothenioidei</taxon>
        <taxon>Nototheniidae</taxon>
        <taxon>Dissostichus</taxon>
    </lineage>
</organism>
<reference evidence="1" key="1">
    <citation type="submission" date="2023-04" db="EMBL/GenBank/DDBJ databases">
        <title>Chromosome-level genome of Chaenocephalus aceratus.</title>
        <authorList>
            <person name="Park H."/>
        </authorList>
    </citation>
    <scope>NUCLEOTIDE SEQUENCE</scope>
    <source>
        <strain evidence="1">DE</strain>
        <tissue evidence="1">Muscle</tissue>
    </source>
</reference>
<evidence type="ECO:0000313" key="2">
    <source>
        <dbReference type="Proteomes" id="UP001228049"/>
    </source>
</evidence>
<keyword evidence="1" id="KW-0067">ATP-binding</keyword>
<accession>A0AAD9BNQ2</accession>
<sequence length="74" mass="8177">MRQAVAAWGLDETQNAVKKDGRIDRTAGVCKKLVGHFSLTAGRPEVLLKKPRRNSICHHIPSYQNAKQDGVPGR</sequence>
<proteinExistence type="predicted"/>
<dbReference type="Proteomes" id="UP001228049">
    <property type="component" value="Unassembled WGS sequence"/>
</dbReference>
<protein>
    <submittedName>
        <fullName evidence="1">Phosphonates import ATP-binding protein PhnC 2</fullName>
    </submittedName>
</protein>
<dbReference type="AlphaFoldDB" id="A0AAD9BNQ2"/>
<dbReference type="GO" id="GO:0005524">
    <property type="term" value="F:ATP binding"/>
    <property type="evidence" value="ECO:0007669"/>
    <property type="project" value="UniProtKB-KW"/>
</dbReference>
<name>A0AAD9BNQ2_DISEL</name>
<dbReference type="EMBL" id="JASDAP010000018">
    <property type="protein sequence ID" value="KAK1887487.1"/>
    <property type="molecule type" value="Genomic_DNA"/>
</dbReference>
<keyword evidence="1" id="KW-0547">Nucleotide-binding</keyword>
<comment type="caution">
    <text evidence="1">The sequence shown here is derived from an EMBL/GenBank/DDBJ whole genome shotgun (WGS) entry which is preliminary data.</text>
</comment>
<evidence type="ECO:0000313" key="1">
    <source>
        <dbReference type="EMBL" id="KAK1887487.1"/>
    </source>
</evidence>